<dbReference type="SUPFAM" id="SSF53335">
    <property type="entry name" value="S-adenosyl-L-methionine-dependent methyltransferases"/>
    <property type="match status" value="1"/>
</dbReference>
<dbReference type="InterPro" id="IPR026913">
    <property type="entry name" value="METTL24"/>
</dbReference>
<reference evidence="2" key="1">
    <citation type="journal article" date="2023" name="Mol. Biol. Evol.">
        <title>Third-Generation Sequencing Reveals the Adaptive Role of the Epigenome in Three Deep-Sea Polychaetes.</title>
        <authorList>
            <person name="Perez M."/>
            <person name="Aroh O."/>
            <person name="Sun Y."/>
            <person name="Lan Y."/>
            <person name="Juniper S.K."/>
            <person name="Young C.R."/>
            <person name="Angers B."/>
            <person name="Qian P.Y."/>
        </authorList>
    </citation>
    <scope>NUCLEOTIDE SEQUENCE</scope>
    <source>
        <strain evidence="2">P08H-3</strain>
    </source>
</reference>
<name>A0AAD9JCG6_9ANNE</name>
<sequence length="207" mass="24177">MGRLTDGGWDMCLSGPYQPKSQCLVYSFGISQDWSFDDQISNEFGCHVRAFDPYISLPEHEHSELVKFFPVGLSARNMEKIYSGNVIKLKTLSSLLEELSDTKKTIDFLKIDVEDSEWDVMPEMLRSGSLDNVKQLALELHTKADTTIQDYRLYLETLYTLESRGFKKWTYHLNPRCTYHLPDINRYFSHCQEVYYVNLDYLTPDQL</sequence>
<organism evidence="2 3">
    <name type="scientific">Paralvinella palmiformis</name>
    <dbReference type="NCBI Taxonomy" id="53620"/>
    <lineage>
        <taxon>Eukaryota</taxon>
        <taxon>Metazoa</taxon>
        <taxon>Spiralia</taxon>
        <taxon>Lophotrochozoa</taxon>
        <taxon>Annelida</taxon>
        <taxon>Polychaeta</taxon>
        <taxon>Sedentaria</taxon>
        <taxon>Canalipalpata</taxon>
        <taxon>Terebellida</taxon>
        <taxon>Terebelliformia</taxon>
        <taxon>Alvinellidae</taxon>
        <taxon>Paralvinella</taxon>
    </lineage>
</organism>
<dbReference type="PANTHER" id="PTHR32026">
    <property type="entry name" value="METHYLTRANSFERASE-LIKE PROTEIN 24"/>
    <property type="match status" value="1"/>
</dbReference>
<feature type="domain" description="Methyltransferase" evidence="1">
    <location>
        <begin position="2"/>
        <end position="149"/>
    </location>
</feature>
<dbReference type="EMBL" id="JAODUP010000432">
    <property type="protein sequence ID" value="KAK2149895.1"/>
    <property type="molecule type" value="Genomic_DNA"/>
</dbReference>
<comment type="caution">
    <text evidence="2">The sequence shown here is derived from an EMBL/GenBank/DDBJ whole genome shotgun (WGS) entry which is preliminary data.</text>
</comment>
<dbReference type="AlphaFoldDB" id="A0AAD9JCG6"/>
<accession>A0AAD9JCG6</accession>
<evidence type="ECO:0000313" key="3">
    <source>
        <dbReference type="Proteomes" id="UP001208570"/>
    </source>
</evidence>
<dbReference type="InterPro" id="IPR025714">
    <property type="entry name" value="Methyltranfer_dom"/>
</dbReference>
<evidence type="ECO:0000259" key="1">
    <source>
        <dbReference type="Pfam" id="PF13383"/>
    </source>
</evidence>
<evidence type="ECO:0000313" key="2">
    <source>
        <dbReference type="EMBL" id="KAK2149895.1"/>
    </source>
</evidence>
<proteinExistence type="predicted"/>
<dbReference type="Gene3D" id="3.40.50.150">
    <property type="entry name" value="Vaccinia Virus protein VP39"/>
    <property type="match status" value="1"/>
</dbReference>
<dbReference type="Pfam" id="PF13383">
    <property type="entry name" value="Methyltransf_22"/>
    <property type="match status" value="1"/>
</dbReference>
<dbReference type="InterPro" id="IPR029063">
    <property type="entry name" value="SAM-dependent_MTases_sf"/>
</dbReference>
<dbReference type="PANTHER" id="PTHR32026:SF10">
    <property type="entry name" value="METHYLTRANSFERASE-LIKE PROTEIN 24-RELATED"/>
    <property type="match status" value="1"/>
</dbReference>
<keyword evidence="3" id="KW-1185">Reference proteome</keyword>
<protein>
    <recommendedName>
        <fullName evidence="1">Methyltransferase domain-containing protein</fullName>
    </recommendedName>
</protein>
<gene>
    <name evidence="2" type="ORF">LSH36_432g00010</name>
</gene>
<dbReference type="Proteomes" id="UP001208570">
    <property type="component" value="Unassembled WGS sequence"/>
</dbReference>